<feature type="transmembrane region" description="Helical" evidence="1">
    <location>
        <begin position="102"/>
        <end position="122"/>
    </location>
</feature>
<dbReference type="GO" id="GO:0008237">
    <property type="term" value="F:metallopeptidase activity"/>
    <property type="evidence" value="ECO:0007669"/>
    <property type="project" value="UniProtKB-KW"/>
</dbReference>
<reference evidence="4" key="1">
    <citation type="submission" date="2018-06" db="EMBL/GenBank/DDBJ databases">
        <authorList>
            <person name="Lum Nde A."/>
            <person name="Hugo C."/>
        </authorList>
    </citation>
    <scope>NUCLEOTIDE SEQUENCE [LARGE SCALE GENOMIC DNA]</scope>
    <source>
        <strain evidence="4">1_F178</strain>
    </source>
</reference>
<sequence>MSLFTPFIWLLLISPIFILAFFKSKKGNLKFLLLFLAIFLADNYLQIFSKQLSPPFLGLKFAWIGKLLSLTLSLSVIYFVNKNDRKEIGFTTSTTSKSQIKYGVLVFLGFLIFDFIFKLILFPKGGEFDWETFLFQATMPGLTEELLFRGIYLWIFDKVFLPNWNFKGIQFGWSFVIVTVLFGVAHGIVLTSDHQFKFDLITIVYLTLISSLSVGILRKFSGNLIYSVVGHNVINLMNAIIRIL</sequence>
<dbReference type="Proteomes" id="UP000256686">
    <property type="component" value="Unassembled WGS sequence"/>
</dbReference>
<protein>
    <submittedName>
        <fullName evidence="3">CPBP family intramembrane metalloprotease</fullName>
    </submittedName>
</protein>
<feature type="transmembrane region" description="Helical" evidence="1">
    <location>
        <begin position="61"/>
        <end position="81"/>
    </location>
</feature>
<dbReference type="Pfam" id="PF02517">
    <property type="entry name" value="Rce1-like"/>
    <property type="match status" value="1"/>
</dbReference>
<name>A0A3D9C0H4_9FLAO</name>
<comment type="caution">
    <text evidence="3">The sequence shown here is derived from an EMBL/GenBank/DDBJ whole genome shotgun (WGS) entry which is preliminary data.</text>
</comment>
<evidence type="ECO:0000259" key="2">
    <source>
        <dbReference type="Pfam" id="PF02517"/>
    </source>
</evidence>
<accession>A0A3D9C0H4</accession>
<feature type="transmembrane region" description="Helical" evidence="1">
    <location>
        <begin position="171"/>
        <end position="191"/>
    </location>
</feature>
<feature type="domain" description="CAAX prenyl protease 2/Lysostaphin resistance protein A-like" evidence="2">
    <location>
        <begin position="132"/>
        <end position="237"/>
    </location>
</feature>
<dbReference type="EMBL" id="QNVT01000040">
    <property type="protein sequence ID" value="REC59353.1"/>
    <property type="molecule type" value="Genomic_DNA"/>
</dbReference>
<evidence type="ECO:0000256" key="1">
    <source>
        <dbReference type="SAM" id="Phobius"/>
    </source>
</evidence>
<evidence type="ECO:0000313" key="4">
    <source>
        <dbReference type="Proteomes" id="UP000256686"/>
    </source>
</evidence>
<dbReference type="AlphaFoldDB" id="A0A3D9C0H4"/>
<dbReference type="RefSeq" id="WP_115973690.1">
    <property type="nucleotide sequence ID" value="NZ_QNVT01000040.1"/>
</dbReference>
<dbReference type="GO" id="GO:0006508">
    <property type="term" value="P:proteolysis"/>
    <property type="evidence" value="ECO:0007669"/>
    <property type="project" value="UniProtKB-KW"/>
</dbReference>
<keyword evidence="4" id="KW-1185">Reference proteome</keyword>
<feature type="transmembrane region" description="Helical" evidence="1">
    <location>
        <begin position="198"/>
        <end position="217"/>
    </location>
</feature>
<keyword evidence="3" id="KW-0645">Protease</keyword>
<feature type="transmembrane region" description="Helical" evidence="1">
    <location>
        <begin position="29"/>
        <end position="49"/>
    </location>
</feature>
<evidence type="ECO:0000313" key="3">
    <source>
        <dbReference type="EMBL" id="REC59353.1"/>
    </source>
</evidence>
<keyword evidence="3" id="KW-0482">Metalloprotease</keyword>
<feature type="transmembrane region" description="Helical" evidence="1">
    <location>
        <begin position="6"/>
        <end position="22"/>
    </location>
</feature>
<dbReference type="InterPro" id="IPR003675">
    <property type="entry name" value="Rce1/LyrA-like_dom"/>
</dbReference>
<dbReference type="GO" id="GO:0080120">
    <property type="term" value="P:CAAX-box protein maturation"/>
    <property type="evidence" value="ECO:0007669"/>
    <property type="project" value="UniProtKB-ARBA"/>
</dbReference>
<gene>
    <name evidence="3" type="ORF">DRF65_26380</name>
</gene>
<organism evidence="3 4">
    <name type="scientific">Chryseobacterium pennae</name>
    <dbReference type="NCBI Taxonomy" id="2258962"/>
    <lineage>
        <taxon>Bacteria</taxon>
        <taxon>Pseudomonadati</taxon>
        <taxon>Bacteroidota</taxon>
        <taxon>Flavobacteriia</taxon>
        <taxon>Flavobacteriales</taxon>
        <taxon>Weeksellaceae</taxon>
        <taxon>Chryseobacterium group</taxon>
        <taxon>Chryseobacterium</taxon>
    </lineage>
</organism>
<keyword evidence="3" id="KW-0378">Hydrolase</keyword>
<keyword evidence="1" id="KW-0472">Membrane</keyword>
<keyword evidence="1" id="KW-1133">Transmembrane helix</keyword>
<keyword evidence="1" id="KW-0812">Transmembrane</keyword>
<proteinExistence type="predicted"/>
<dbReference type="GO" id="GO:0004175">
    <property type="term" value="F:endopeptidase activity"/>
    <property type="evidence" value="ECO:0007669"/>
    <property type="project" value="UniProtKB-ARBA"/>
</dbReference>